<keyword evidence="10" id="KW-1185">Reference proteome</keyword>
<evidence type="ECO:0000256" key="4">
    <source>
        <dbReference type="ARBA" id="ARBA00022967"/>
    </source>
</evidence>
<keyword evidence="4 8" id="KW-1278">Translocase</keyword>
<keyword evidence="8" id="KW-0997">Cell inner membrane</keyword>
<name>A0A840MNZ2_9PROT</name>
<keyword evidence="2 8" id="KW-0813">Transport</keyword>
<evidence type="ECO:0000256" key="5">
    <source>
        <dbReference type="ARBA" id="ARBA00022982"/>
    </source>
</evidence>
<evidence type="ECO:0000256" key="1">
    <source>
        <dbReference type="ARBA" id="ARBA00004127"/>
    </source>
</evidence>
<dbReference type="GO" id="GO:0012505">
    <property type="term" value="C:endomembrane system"/>
    <property type="evidence" value="ECO:0007669"/>
    <property type="project" value="UniProtKB-SubCell"/>
</dbReference>
<feature type="transmembrane region" description="Helical" evidence="8">
    <location>
        <begin position="183"/>
        <end position="206"/>
    </location>
</feature>
<evidence type="ECO:0000313" key="9">
    <source>
        <dbReference type="EMBL" id="MBB5019185.1"/>
    </source>
</evidence>
<evidence type="ECO:0000256" key="6">
    <source>
        <dbReference type="ARBA" id="ARBA00022989"/>
    </source>
</evidence>
<dbReference type="InterPro" id="IPR003667">
    <property type="entry name" value="NqrDE/RnfAE"/>
</dbReference>
<comment type="caution">
    <text evidence="9">The sequence shown here is derived from an EMBL/GenBank/DDBJ whole genome shotgun (WGS) entry which is preliminary data.</text>
</comment>
<evidence type="ECO:0000256" key="3">
    <source>
        <dbReference type="ARBA" id="ARBA00022692"/>
    </source>
</evidence>
<dbReference type="AlphaFoldDB" id="A0A840MNZ2"/>
<dbReference type="PIRSF" id="PIRSF006102">
    <property type="entry name" value="NQR_DE"/>
    <property type="match status" value="1"/>
</dbReference>
<evidence type="ECO:0000256" key="7">
    <source>
        <dbReference type="ARBA" id="ARBA00023136"/>
    </source>
</evidence>
<comment type="subcellular location">
    <subcellularLocation>
        <location evidence="8">Cell inner membrane</location>
        <topology evidence="8">Multi-pass membrane protein</topology>
    </subcellularLocation>
    <subcellularLocation>
        <location evidence="1">Endomembrane system</location>
        <topology evidence="1">Multi-pass membrane protein</topology>
    </subcellularLocation>
</comment>
<dbReference type="PANTHER" id="PTHR30586:SF0">
    <property type="entry name" value="ION-TRANSLOCATING OXIDOREDUCTASE COMPLEX SUBUNIT E"/>
    <property type="match status" value="1"/>
</dbReference>
<feature type="transmembrane region" description="Helical" evidence="8">
    <location>
        <begin position="71"/>
        <end position="89"/>
    </location>
</feature>
<keyword evidence="5 8" id="KW-0249">Electron transport</keyword>
<protein>
    <recommendedName>
        <fullName evidence="8">Ion-translocating oxidoreductase complex subunit E</fullName>
        <ecNumber evidence="8">7.-.-.-</ecNumber>
    </recommendedName>
    <alternativeName>
        <fullName evidence="8">Rnf electron transport complex subunit E</fullName>
    </alternativeName>
</protein>
<feature type="transmembrane region" description="Helical" evidence="8">
    <location>
        <begin position="21"/>
        <end position="38"/>
    </location>
</feature>
<keyword evidence="6 8" id="KW-1133">Transmembrane helix</keyword>
<comment type="subunit">
    <text evidence="8">The complex is composed of six subunits: RnfA, RnfB, RnfC, RnfD, RnfE and RnfG.</text>
</comment>
<accession>A0A840MNZ2</accession>
<dbReference type="Pfam" id="PF02508">
    <property type="entry name" value="Rnf-Nqr"/>
    <property type="match status" value="1"/>
</dbReference>
<evidence type="ECO:0000313" key="10">
    <source>
        <dbReference type="Proteomes" id="UP000575898"/>
    </source>
</evidence>
<dbReference type="HAMAP" id="MF_00478">
    <property type="entry name" value="RsxE_RnfE"/>
    <property type="match status" value="1"/>
</dbReference>
<dbReference type="Proteomes" id="UP000575898">
    <property type="component" value="Unassembled WGS sequence"/>
</dbReference>
<dbReference type="InterPro" id="IPR010968">
    <property type="entry name" value="RnfE"/>
</dbReference>
<feature type="transmembrane region" description="Helical" evidence="8">
    <location>
        <begin position="95"/>
        <end position="115"/>
    </location>
</feature>
<proteinExistence type="inferred from homology"/>
<dbReference type="NCBIfam" id="NF009070">
    <property type="entry name" value="PRK12405.1"/>
    <property type="match status" value="1"/>
</dbReference>
<organism evidence="9 10">
    <name type="scientific">Chitinivorax tropicus</name>
    <dbReference type="NCBI Taxonomy" id="714531"/>
    <lineage>
        <taxon>Bacteria</taxon>
        <taxon>Pseudomonadati</taxon>
        <taxon>Pseudomonadota</taxon>
        <taxon>Betaproteobacteria</taxon>
        <taxon>Chitinivorax</taxon>
    </lineage>
</organism>
<comment type="function">
    <text evidence="8">Part of a membrane-bound complex that couples electron transfer with translocation of ions across the membrane.</text>
</comment>
<dbReference type="GO" id="GO:0005886">
    <property type="term" value="C:plasma membrane"/>
    <property type="evidence" value="ECO:0007669"/>
    <property type="project" value="UniProtKB-SubCell"/>
</dbReference>
<feature type="transmembrane region" description="Helical" evidence="8">
    <location>
        <begin position="127"/>
        <end position="150"/>
    </location>
</feature>
<gene>
    <name evidence="8" type="primary">rnfE</name>
    <name evidence="9" type="ORF">HNQ59_002483</name>
</gene>
<keyword evidence="7 8" id="KW-0472">Membrane</keyword>
<dbReference type="NCBIfam" id="TIGR01948">
    <property type="entry name" value="rnfE"/>
    <property type="match status" value="1"/>
</dbReference>
<dbReference type="EMBL" id="JACHHY010000014">
    <property type="protein sequence ID" value="MBB5019185.1"/>
    <property type="molecule type" value="Genomic_DNA"/>
</dbReference>
<comment type="similarity">
    <text evidence="8">Belongs to the NqrDE/RnfAE family.</text>
</comment>
<dbReference type="GO" id="GO:0022900">
    <property type="term" value="P:electron transport chain"/>
    <property type="evidence" value="ECO:0007669"/>
    <property type="project" value="UniProtKB-UniRule"/>
</dbReference>
<dbReference type="PANTHER" id="PTHR30586">
    <property type="entry name" value="ELECTRON TRANSPORT COMPLEX PROTEIN RNFE"/>
    <property type="match status" value="1"/>
</dbReference>
<keyword evidence="3 8" id="KW-0812">Transmembrane</keyword>
<dbReference type="EC" id="7.-.-.-" evidence="8"/>
<keyword evidence="8" id="KW-1003">Cell membrane</keyword>
<sequence>MSDKSLSDICQDGLWRQNPGLVQLLGLCPLLAVSTTVVNGASLGLATALAMATSSAAVSLIRHWVPHEIRIPVFVLIIAALVTVIQLLMQAYLPALYSILGLFVALITTNCIVLARAEAFAAKHRVLPSMVDGLMMGLGLTGVLMVLGGLRELLGQGTLFAGMDLIVGTELGQRWMWRVLPDAYPGFLLAMLPPGAFMGLGLIIAARNAWMARSTHQPDSQVPATSPSTQA</sequence>
<reference evidence="9 10" key="1">
    <citation type="submission" date="2020-08" db="EMBL/GenBank/DDBJ databases">
        <title>Genomic Encyclopedia of Type Strains, Phase IV (KMG-IV): sequencing the most valuable type-strain genomes for metagenomic binning, comparative biology and taxonomic classification.</title>
        <authorList>
            <person name="Goeker M."/>
        </authorList>
    </citation>
    <scope>NUCLEOTIDE SEQUENCE [LARGE SCALE GENOMIC DNA]</scope>
    <source>
        <strain evidence="9 10">DSM 27165</strain>
    </source>
</reference>
<evidence type="ECO:0000256" key="8">
    <source>
        <dbReference type="HAMAP-Rule" id="MF_00478"/>
    </source>
</evidence>
<dbReference type="RefSeq" id="WP_184039599.1">
    <property type="nucleotide sequence ID" value="NZ_JACHHY010000014.1"/>
</dbReference>
<evidence type="ECO:0000256" key="2">
    <source>
        <dbReference type="ARBA" id="ARBA00022448"/>
    </source>
</evidence>